<dbReference type="STRING" id="1619036.US58_C0037G0001"/>
<evidence type="ECO:0000256" key="6">
    <source>
        <dbReference type="HAMAP-Rule" id="MF_02207"/>
    </source>
</evidence>
<dbReference type="GO" id="GO:0005524">
    <property type="term" value="F:ATP binding"/>
    <property type="evidence" value="ECO:0007669"/>
    <property type="project" value="UniProtKB-KW"/>
</dbReference>
<protein>
    <recommendedName>
        <fullName evidence="6">Cell shape-determining protein MreB</fullName>
    </recommendedName>
</protein>
<dbReference type="PRINTS" id="PR01652">
    <property type="entry name" value="SHAPEPROTEIN"/>
</dbReference>
<dbReference type="PANTHER" id="PTHR42749">
    <property type="entry name" value="CELL SHAPE-DETERMINING PROTEIN MREB"/>
    <property type="match status" value="1"/>
</dbReference>
<dbReference type="EMBL" id="LBTN01000037">
    <property type="protein sequence ID" value="KKQ39241.1"/>
    <property type="molecule type" value="Genomic_DNA"/>
</dbReference>
<dbReference type="Proteomes" id="UP000034333">
    <property type="component" value="Unassembled WGS sequence"/>
</dbReference>
<comment type="function">
    <text evidence="6">Forms membrane-associated dynamic filaments that are essential for cell shape determination. Acts by regulating cell wall synthesis and cell elongation, and thus cell shape. A feedback loop between cell geometry and MreB localization may maintain elongated cell shape by targeting cell wall growth to regions of negative cell wall curvature.</text>
</comment>
<dbReference type="AlphaFoldDB" id="A0A0G0KF95"/>
<evidence type="ECO:0000256" key="1">
    <source>
        <dbReference type="ARBA" id="ARBA00022490"/>
    </source>
</evidence>
<dbReference type="NCBIfam" id="TIGR00904">
    <property type="entry name" value="mreB"/>
    <property type="match status" value="1"/>
</dbReference>
<dbReference type="Gene3D" id="3.30.420.40">
    <property type="match status" value="2"/>
</dbReference>
<feature type="binding site" evidence="6">
    <location>
        <begin position="19"/>
        <end position="21"/>
    </location>
    <ligand>
        <name>ATP</name>
        <dbReference type="ChEBI" id="CHEBI:30616"/>
    </ligand>
</feature>
<dbReference type="GO" id="GO:0008360">
    <property type="term" value="P:regulation of cell shape"/>
    <property type="evidence" value="ECO:0007669"/>
    <property type="project" value="UniProtKB-UniRule"/>
</dbReference>
<dbReference type="PATRIC" id="fig|1619036.3.peg.800"/>
<accession>A0A0G0KF95</accession>
<comment type="similarity">
    <text evidence="5 6">Belongs to the FtsA/MreB family.</text>
</comment>
<keyword evidence="2 6" id="KW-0547">Nucleotide-binding</keyword>
<dbReference type="InterPro" id="IPR004753">
    <property type="entry name" value="MreB"/>
</dbReference>
<dbReference type="HAMAP" id="MF_02207">
    <property type="entry name" value="MreB"/>
    <property type="match status" value="1"/>
</dbReference>
<reference evidence="7 8" key="1">
    <citation type="journal article" date="2015" name="Nature">
        <title>rRNA introns, odd ribosomes, and small enigmatic genomes across a large radiation of phyla.</title>
        <authorList>
            <person name="Brown C.T."/>
            <person name="Hug L.A."/>
            <person name="Thomas B.C."/>
            <person name="Sharon I."/>
            <person name="Castelle C.J."/>
            <person name="Singh A."/>
            <person name="Wilkins M.J."/>
            <person name="Williams K.H."/>
            <person name="Banfield J.F."/>
        </authorList>
    </citation>
    <scope>NUCLEOTIDE SEQUENCE [LARGE SCALE GENOMIC DNA]</scope>
</reference>
<dbReference type="InterPro" id="IPR056546">
    <property type="entry name" value="MreB_MamK-like"/>
</dbReference>
<dbReference type="InterPro" id="IPR043129">
    <property type="entry name" value="ATPase_NBD"/>
</dbReference>
<evidence type="ECO:0000256" key="5">
    <source>
        <dbReference type="ARBA" id="ARBA00023458"/>
    </source>
</evidence>
<evidence type="ECO:0000313" key="7">
    <source>
        <dbReference type="EMBL" id="KKQ39241.1"/>
    </source>
</evidence>
<evidence type="ECO:0000313" key="8">
    <source>
        <dbReference type="Proteomes" id="UP000034333"/>
    </source>
</evidence>
<gene>
    <name evidence="6" type="primary">mreB</name>
    <name evidence="7" type="ORF">US58_C0037G0001</name>
</gene>
<dbReference type="PANTHER" id="PTHR42749:SF1">
    <property type="entry name" value="CELL SHAPE-DETERMINING PROTEIN MREB"/>
    <property type="match status" value="1"/>
</dbReference>
<evidence type="ECO:0000256" key="2">
    <source>
        <dbReference type="ARBA" id="ARBA00022741"/>
    </source>
</evidence>
<dbReference type="SUPFAM" id="SSF53067">
    <property type="entry name" value="Actin-like ATPase domain"/>
    <property type="match status" value="2"/>
</dbReference>
<feature type="binding site" evidence="6">
    <location>
        <begin position="293"/>
        <end position="296"/>
    </location>
    <ligand>
        <name>ATP</name>
        <dbReference type="ChEBI" id="CHEBI:30616"/>
    </ligand>
</feature>
<evidence type="ECO:0000256" key="4">
    <source>
        <dbReference type="ARBA" id="ARBA00022960"/>
    </source>
</evidence>
<comment type="subunit">
    <text evidence="6">Forms polymers.</text>
</comment>
<feature type="binding site" evidence="6">
    <location>
        <begin position="165"/>
        <end position="167"/>
    </location>
    <ligand>
        <name>ATP</name>
        <dbReference type="ChEBI" id="CHEBI:30616"/>
    </ligand>
</feature>
<keyword evidence="4 6" id="KW-0133">Cell shape</keyword>
<keyword evidence="3 6" id="KW-0067">ATP-binding</keyword>
<sequence length="346" mass="37748">MLDRFFQKFRKELGVDLGTANTLVYVKGRGIVINEPSVVAVNTKTEQILAVGNEAKEMLGKTPPHITTTRPLTGGIISDFEVTEKMLRYFIDKVNEDESSFFSRPRVVIGAPLDITEVERKAIGDAATNAGAREVWVVEEPMAAAIGSRLPVREPLGNLIVEIGGGTSEIAVISLSGIVTWKSVKIAGDELNRNIMQYAREQFNLLLGERQAEDIKIKIGSAVELSEPMEYPMRGRDLVSGLPKEVMINDSQVREAIIKSLRTIVDNIKATLEVSPPELVADIHERGLLLSGGGALLRGMDQLIARATEIPVRLADDPLTAVVRGCGILLDEPELLKEVAILSPHN</sequence>
<feature type="binding site" evidence="6">
    <location>
        <begin position="213"/>
        <end position="216"/>
    </location>
    <ligand>
        <name>ATP</name>
        <dbReference type="ChEBI" id="CHEBI:30616"/>
    </ligand>
</feature>
<name>A0A0G0KF95_9BACT</name>
<comment type="subcellular location">
    <subcellularLocation>
        <location evidence="6">Cytoplasm</location>
    </subcellularLocation>
    <text evidence="6">Membrane-associated.</text>
</comment>
<keyword evidence="1 6" id="KW-0963">Cytoplasm</keyword>
<dbReference type="NCBIfam" id="NF010539">
    <property type="entry name" value="PRK13927.1"/>
    <property type="match status" value="1"/>
</dbReference>
<evidence type="ECO:0000256" key="3">
    <source>
        <dbReference type="ARBA" id="ARBA00022840"/>
    </source>
</evidence>
<dbReference type="GO" id="GO:0000902">
    <property type="term" value="P:cell morphogenesis"/>
    <property type="evidence" value="ECO:0007669"/>
    <property type="project" value="InterPro"/>
</dbReference>
<dbReference type="Pfam" id="PF06723">
    <property type="entry name" value="MreB_Mbl"/>
    <property type="match status" value="1"/>
</dbReference>
<dbReference type="CDD" id="cd10225">
    <property type="entry name" value="ASKHA_NBD_MreB-like"/>
    <property type="match status" value="1"/>
</dbReference>
<proteinExistence type="inferred from homology"/>
<organism evidence="7 8">
    <name type="scientific">Candidatus Magasanikbacteria bacterium GW2011_GWA2_37_8</name>
    <dbReference type="NCBI Taxonomy" id="1619036"/>
    <lineage>
        <taxon>Bacteria</taxon>
        <taxon>Candidatus Magasanikiibacteriota</taxon>
    </lineage>
</organism>
<comment type="caution">
    <text evidence="7">The sequence shown here is derived from an EMBL/GenBank/DDBJ whole genome shotgun (WGS) entry which is preliminary data.</text>
</comment>
<dbReference type="GO" id="GO:0005737">
    <property type="term" value="C:cytoplasm"/>
    <property type="evidence" value="ECO:0007669"/>
    <property type="project" value="UniProtKB-SubCell"/>
</dbReference>